<evidence type="ECO:0000313" key="3">
    <source>
        <dbReference type="EMBL" id="ELQ73882.1"/>
    </source>
</evidence>
<evidence type="ECO:0000256" key="1">
    <source>
        <dbReference type="SAM" id="MobiDB-lite"/>
    </source>
</evidence>
<dbReference type="AlphaFoldDB" id="L7JT07"/>
<feature type="signal peptide" evidence="2">
    <location>
        <begin position="1"/>
        <end position="19"/>
    </location>
</feature>
<organism evidence="3 4">
    <name type="scientific">Trachipleistophora hominis</name>
    <name type="common">Microsporidian parasite</name>
    <dbReference type="NCBI Taxonomy" id="72359"/>
    <lineage>
        <taxon>Eukaryota</taxon>
        <taxon>Fungi</taxon>
        <taxon>Fungi incertae sedis</taxon>
        <taxon>Microsporidia</taxon>
        <taxon>Pleistophoridae</taxon>
        <taxon>Trachipleistophora</taxon>
    </lineage>
</organism>
<proteinExistence type="predicted"/>
<protein>
    <submittedName>
        <fullName evidence="3">Uncharacterized protein</fullName>
    </submittedName>
</protein>
<keyword evidence="2" id="KW-0732">Signal</keyword>
<feature type="region of interest" description="Disordered" evidence="1">
    <location>
        <begin position="308"/>
        <end position="335"/>
    </location>
</feature>
<accession>L7JT07</accession>
<dbReference type="InParanoid" id="L7JT07"/>
<sequence>MHVIFIVMFISLSSEMIKGDGLGEKSRGEGRDVATLAHAAEIAVPFLENLKARVIHGLEFLLSILTNFQWEKVGLSLFPHKVVTRPAANPSPAEESDLKRGIKRQLTLMEFVTAFGPTISSFDSECFIELKKSGEVFKFKNSSQYKLDFGKFTRHLKSVSSALCMVRYILNYMYGVPNTELEREVVSFELGPEDPFSGISDNLMEMLDMLGLDKSPFLKQINKLIEPMEGCTKSMLSFFMVNNRIEHFIKFCDEVAKARKELEAYEKDFWLYANYEKAINASFNSCRAGNIPCESLFVPDLMTGKIKRRDATGSMEDGTCKSSSKEDGTPSPTEE</sequence>
<feature type="chain" id="PRO_5003979110" evidence="2">
    <location>
        <begin position="20"/>
        <end position="335"/>
    </location>
</feature>
<dbReference type="VEuPathDB" id="MicrosporidiaDB:THOM_3199"/>
<gene>
    <name evidence="3" type="ORF">THOM_3199</name>
</gene>
<evidence type="ECO:0000313" key="4">
    <source>
        <dbReference type="Proteomes" id="UP000011185"/>
    </source>
</evidence>
<keyword evidence="4" id="KW-1185">Reference proteome</keyword>
<dbReference type="Proteomes" id="UP000011185">
    <property type="component" value="Unassembled WGS sequence"/>
</dbReference>
<dbReference type="HOGENOM" id="CLU_829456_0_0_1"/>
<name>L7JT07_TRAHO</name>
<evidence type="ECO:0000256" key="2">
    <source>
        <dbReference type="SAM" id="SignalP"/>
    </source>
</evidence>
<reference evidence="3 4" key="1">
    <citation type="journal article" date="2012" name="PLoS Pathog.">
        <title>The genome of the obligate intracellular parasite Trachipleistophora hominis: new insights into microsporidian genome dynamics and reductive evolution.</title>
        <authorList>
            <person name="Heinz E."/>
            <person name="Williams T.A."/>
            <person name="Nakjang S."/>
            <person name="Noel C.J."/>
            <person name="Swan D.C."/>
            <person name="Goldberg A.V."/>
            <person name="Harris S.R."/>
            <person name="Weinmaier T."/>
            <person name="Markert S."/>
            <person name="Becher D."/>
            <person name="Bernhardt J."/>
            <person name="Dagan T."/>
            <person name="Hacker C."/>
            <person name="Lucocq J.M."/>
            <person name="Schweder T."/>
            <person name="Rattei T."/>
            <person name="Hall N."/>
            <person name="Hirt R.P."/>
            <person name="Embley T.M."/>
        </authorList>
    </citation>
    <scope>NUCLEOTIDE SEQUENCE [LARGE SCALE GENOMIC DNA]</scope>
</reference>
<dbReference type="EMBL" id="JH994099">
    <property type="protein sequence ID" value="ELQ73882.1"/>
    <property type="molecule type" value="Genomic_DNA"/>
</dbReference>